<gene>
    <name evidence="1" type="ORF">GCM10011357_36430</name>
</gene>
<reference evidence="2" key="1">
    <citation type="journal article" date="2019" name="Int. J. Syst. Evol. Microbiol.">
        <title>The Global Catalogue of Microorganisms (GCM) 10K type strain sequencing project: providing services to taxonomists for standard genome sequencing and annotation.</title>
        <authorList>
            <consortium name="The Broad Institute Genomics Platform"/>
            <consortium name="The Broad Institute Genome Sequencing Center for Infectious Disease"/>
            <person name="Wu L."/>
            <person name="Ma J."/>
        </authorList>
    </citation>
    <scope>NUCLEOTIDE SEQUENCE [LARGE SCALE GENOMIC DNA]</scope>
    <source>
        <strain evidence="2">CGMCC 1.12923</strain>
    </source>
</reference>
<organism evidence="1 2">
    <name type="scientific">Lacimicrobium alkaliphilum</name>
    <dbReference type="NCBI Taxonomy" id="1526571"/>
    <lineage>
        <taxon>Bacteria</taxon>
        <taxon>Pseudomonadati</taxon>
        <taxon>Pseudomonadota</taxon>
        <taxon>Gammaproteobacteria</taxon>
        <taxon>Alteromonadales</taxon>
        <taxon>Alteromonadaceae</taxon>
        <taxon>Lacimicrobium</taxon>
    </lineage>
</organism>
<dbReference type="Proteomes" id="UP000614272">
    <property type="component" value="Unassembled WGS sequence"/>
</dbReference>
<dbReference type="RefSeq" id="WP_099036390.1">
    <property type="nucleotide sequence ID" value="NZ_BMGJ01000021.1"/>
</dbReference>
<sequence length="66" mass="7696">MKAKTVHVDCPHCGHSMHVLLDYSQGDQDYYEECTNCCNPIRITMHVDEEHSKLSFSINADDEQYY</sequence>
<dbReference type="EMBL" id="BMGJ01000021">
    <property type="protein sequence ID" value="GGD78030.1"/>
    <property type="molecule type" value="Genomic_DNA"/>
</dbReference>
<protein>
    <submittedName>
        <fullName evidence="1">CPXCG motif-containing cysteine-rich protein</fullName>
    </submittedName>
</protein>
<dbReference type="Pfam" id="PF14255">
    <property type="entry name" value="Zn_ribbon_21"/>
    <property type="match status" value="1"/>
</dbReference>
<dbReference type="InterPro" id="IPR025990">
    <property type="entry name" value="zinc_ribbon_bacterial"/>
</dbReference>
<proteinExistence type="predicted"/>
<comment type="caution">
    <text evidence="1">The sequence shown here is derived from an EMBL/GenBank/DDBJ whole genome shotgun (WGS) entry which is preliminary data.</text>
</comment>
<evidence type="ECO:0000313" key="1">
    <source>
        <dbReference type="EMBL" id="GGD78030.1"/>
    </source>
</evidence>
<evidence type="ECO:0000313" key="2">
    <source>
        <dbReference type="Proteomes" id="UP000614272"/>
    </source>
</evidence>
<dbReference type="PIRSF" id="PIRSF037225">
    <property type="entry name" value="UCP037225"/>
    <property type="match status" value="1"/>
</dbReference>
<name>A0ABQ1RQ54_9ALTE</name>
<keyword evidence="2" id="KW-1185">Reference proteome</keyword>
<dbReference type="InterPro" id="IPR017143">
    <property type="entry name" value="UCP037225"/>
</dbReference>
<accession>A0ABQ1RQ54</accession>